<evidence type="ECO:0000313" key="1">
    <source>
        <dbReference type="EMBL" id="CAG8633044.1"/>
    </source>
</evidence>
<dbReference type="Proteomes" id="UP000789342">
    <property type="component" value="Unassembled WGS sequence"/>
</dbReference>
<evidence type="ECO:0000313" key="2">
    <source>
        <dbReference type="EMBL" id="CAG8748316.1"/>
    </source>
</evidence>
<name>A0A9N9ISJ9_9GLOM</name>
<feature type="non-terminal residue" evidence="2">
    <location>
        <position position="1"/>
    </location>
</feature>
<dbReference type="AlphaFoldDB" id="A0A9N9ISJ9"/>
<dbReference type="OrthoDB" id="2344829at2759"/>
<keyword evidence="3" id="KW-1185">Reference proteome</keyword>
<proteinExistence type="predicted"/>
<reference evidence="2" key="1">
    <citation type="submission" date="2021-06" db="EMBL/GenBank/DDBJ databases">
        <authorList>
            <person name="Kallberg Y."/>
            <person name="Tangrot J."/>
            <person name="Rosling A."/>
        </authorList>
    </citation>
    <scope>NUCLEOTIDE SEQUENCE</scope>
    <source>
        <strain evidence="2">CL551</strain>
    </source>
</reference>
<evidence type="ECO:0000313" key="3">
    <source>
        <dbReference type="Proteomes" id="UP000789342"/>
    </source>
</evidence>
<accession>A0A9N9ISJ9</accession>
<dbReference type="EMBL" id="CAJVPV010034142">
    <property type="protein sequence ID" value="CAG8748316.1"/>
    <property type="molecule type" value="Genomic_DNA"/>
</dbReference>
<comment type="caution">
    <text evidence="2">The sequence shown here is derived from an EMBL/GenBank/DDBJ whole genome shotgun (WGS) entry which is preliminary data.</text>
</comment>
<sequence length="102" mass="11533">LGHPEELCVRKTELPDHEVFRPSFGSPLAEGMRRVEVGPQNKITVISPRFLKGAYIENEQAKRPAPTRKIILAALNRFNSSQLSSELLEESLSPSMTHKNFY</sequence>
<organism evidence="2 3">
    <name type="scientific">Acaulospora morrowiae</name>
    <dbReference type="NCBI Taxonomy" id="94023"/>
    <lineage>
        <taxon>Eukaryota</taxon>
        <taxon>Fungi</taxon>
        <taxon>Fungi incertae sedis</taxon>
        <taxon>Mucoromycota</taxon>
        <taxon>Glomeromycotina</taxon>
        <taxon>Glomeromycetes</taxon>
        <taxon>Diversisporales</taxon>
        <taxon>Acaulosporaceae</taxon>
        <taxon>Acaulospora</taxon>
    </lineage>
</organism>
<protein>
    <submittedName>
        <fullName evidence="2">12324_t:CDS:1</fullName>
    </submittedName>
    <submittedName>
        <fullName evidence="1">495_t:CDS:1</fullName>
    </submittedName>
</protein>
<dbReference type="EMBL" id="CAJVPV010008633">
    <property type="protein sequence ID" value="CAG8633044.1"/>
    <property type="molecule type" value="Genomic_DNA"/>
</dbReference>
<gene>
    <name evidence="2" type="ORF">AMORRO_LOCUS15182</name>
    <name evidence="1" type="ORF">AMORRO_LOCUS9176</name>
</gene>